<dbReference type="Gramene" id="Ma04_t19350.1">
    <property type="protein sequence ID" value="Ma04_p19350.1"/>
    <property type="gene ID" value="Ma04_g19350"/>
</dbReference>
<protein>
    <submittedName>
        <fullName evidence="1">(wild Malaysian banana) hypothetical protein</fullName>
    </submittedName>
</protein>
<reference evidence="1" key="1">
    <citation type="submission" date="2021-03" db="EMBL/GenBank/DDBJ databases">
        <authorList>
            <consortium name="Genoscope - CEA"/>
            <person name="William W."/>
        </authorList>
    </citation>
    <scope>NUCLEOTIDE SEQUENCE</scope>
    <source>
        <strain evidence="1">Doubled-haploid Pahang</strain>
    </source>
</reference>
<dbReference type="InParanoid" id="A0A804IRG1"/>
<evidence type="ECO:0000313" key="1">
    <source>
        <dbReference type="EMBL" id="CAG1842741.1"/>
    </source>
</evidence>
<dbReference type="AlphaFoldDB" id="A0A804IRG1"/>
<evidence type="ECO:0000313" key="3">
    <source>
        <dbReference type="Proteomes" id="UP000012960"/>
    </source>
</evidence>
<gene>
    <name evidence="1" type="ORF">GSMUA_125360.1</name>
</gene>
<dbReference type="EMBL" id="HG996469">
    <property type="protein sequence ID" value="CAG1842741.1"/>
    <property type="molecule type" value="Genomic_DNA"/>
</dbReference>
<evidence type="ECO:0000313" key="2">
    <source>
        <dbReference type="EnsemblPlants" id="Ma04_p19350.1"/>
    </source>
</evidence>
<reference evidence="2" key="2">
    <citation type="submission" date="2021-05" db="UniProtKB">
        <authorList>
            <consortium name="EnsemblPlants"/>
        </authorList>
    </citation>
    <scope>IDENTIFICATION</scope>
    <source>
        <strain evidence="2">subsp. malaccensis</strain>
    </source>
</reference>
<sequence length="84" mass="9852">MFPFLYLHSLGLYEYKRRRLQSSLCDAVDHKGTCTPRSEWLTYSCVTSRMLCPSVSRLLVTLQSSHSQSYMISCAFRRTCDERF</sequence>
<keyword evidence="3" id="KW-1185">Reference proteome</keyword>
<dbReference type="Proteomes" id="UP000012960">
    <property type="component" value="Unplaced"/>
</dbReference>
<dbReference type="EnsemblPlants" id="Ma04_t19350.1">
    <property type="protein sequence ID" value="Ma04_p19350.1"/>
    <property type="gene ID" value="Ma04_g19350"/>
</dbReference>
<accession>A0A804IRG1</accession>
<organism evidence="2 3">
    <name type="scientific">Musa acuminata subsp. malaccensis</name>
    <name type="common">Wild banana</name>
    <name type="synonym">Musa malaccensis</name>
    <dbReference type="NCBI Taxonomy" id="214687"/>
    <lineage>
        <taxon>Eukaryota</taxon>
        <taxon>Viridiplantae</taxon>
        <taxon>Streptophyta</taxon>
        <taxon>Embryophyta</taxon>
        <taxon>Tracheophyta</taxon>
        <taxon>Spermatophyta</taxon>
        <taxon>Magnoliopsida</taxon>
        <taxon>Liliopsida</taxon>
        <taxon>Zingiberales</taxon>
        <taxon>Musaceae</taxon>
        <taxon>Musa</taxon>
    </lineage>
</organism>
<proteinExistence type="predicted"/>
<name>A0A804IRG1_MUSAM</name>